<dbReference type="AlphaFoldDB" id="A0ABD6H4M4"/>
<name>A0ABD6H4M4_AGRVI</name>
<proteinExistence type="predicted"/>
<dbReference type="EMBL" id="MBFA02000002">
    <property type="protein sequence ID" value="MUP08852.1"/>
    <property type="molecule type" value="Genomic_DNA"/>
</dbReference>
<gene>
    <name evidence="1" type="ORF">BBK91_003045</name>
</gene>
<organism evidence="1 2">
    <name type="scientific">Agrobacterium vitis</name>
    <name type="common">Rhizobium vitis</name>
    <dbReference type="NCBI Taxonomy" id="373"/>
    <lineage>
        <taxon>Bacteria</taxon>
        <taxon>Pseudomonadati</taxon>
        <taxon>Pseudomonadota</taxon>
        <taxon>Alphaproteobacteria</taxon>
        <taxon>Hyphomicrobiales</taxon>
        <taxon>Rhizobiaceae</taxon>
        <taxon>Rhizobium/Agrobacterium group</taxon>
        <taxon>Agrobacterium</taxon>
    </lineage>
</organism>
<reference evidence="1 2" key="1">
    <citation type="submission" date="2019-11" db="EMBL/GenBank/DDBJ databases">
        <title>Whole-genome sequencing of Allorhizobium vitis.</title>
        <authorList>
            <person name="Gan H.M."/>
            <person name="Savka M.A."/>
        </authorList>
    </citation>
    <scope>NUCLEOTIDE SEQUENCE [LARGE SCALE GENOMIC DNA]</scope>
    <source>
        <strain evidence="1 2">RF2/1</strain>
    </source>
</reference>
<dbReference type="Proteomes" id="UP000179536">
    <property type="component" value="Unassembled WGS sequence"/>
</dbReference>
<accession>A0ABD6H4M4</accession>
<comment type="caution">
    <text evidence="1">The sequence shown here is derived from an EMBL/GenBank/DDBJ whole genome shotgun (WGS) entry which is preliminary data.</text>
</comment>
<sequence length="341" mass="37863">MDTADEILAIPVNEPERLFQAPDQITGQYHRLAKLWHTDHAGGQRDVFEHLTLLRDEANLHVSQGRWQVPGLLELAGRKIRYFKSYPFELGTAYVGNSIIAYVVEKDFLSLAHRAEAAIRGLTFANDRMATEMLLRLPQIKSAFDTDQGQRVLVMEKPAGLVRLSDLISHFGSKVDPRHVAWVMSDLLNTACYLGSFRQLAHAGLCTDTVFISPKGHVAVILGGWFYSTPLNEPLVALPEWTDQLLPAAARNTERASGAIDLELIRGIGREMLGETSGVSIGEDNAIPQAMRDWLQRPSGLDAKGEYRAWIKALEDSFGARRFTELSVNASDVYGKDAHNG</sequence>
<evidence type="ECO:0000313" key="1">
    <source>
        <dbReference type="EMBL" id="MUP08852.1"/>
    </source>
</evidence>
<dbReference type="RefSeq" id="WP_015918603.1">
    <property type="nucleotide sequence ID" value="NZ_MBFA02000002.1"/>
</dbReference>
<protein>
    <submittedName>
        <fullName evidence="1">Uncharacterized protein</fullName>
    </submittedName>
</protein>
<evidence type="ECO:0000313" key="2">
    <source>
        <dbReference type="Proteomes" id="UP000179536"/>
    </source>
</evidence>